<accession>A0A6J1SIH3</accession>
<keyword evidence="2" id="KW-1185">Reference proteome</keyword>
<evidence type="ECO:0000313" key="3">
    <source>
        <dbReference type="RefSeq" id="XP_026278381.1"/>
    </source>
</evidence>
<evidence type="ECO:0000256" key="1">
    <source>
        <dbReference type="SAM" id="SignalP"/>
    </source>
</evidence>
<dbReference type="InterPro" id="IPR006170">
    <property type="entry name" value="PBP/GOBP"/>
</dbReference>
<feature type="chain" id="PRO_5026938415" evidence="1">
    <location>
        <begin position="23"/>
        <end position="141"/>
    </location>
</feature>
<proteinExistence type="predicted"/>
<sequence length="141" mass="15910">MNFQQSVALLLVLAQSIVMGSARTMTEEERDECFEQNPFDRRDDIRSFVARKDVSRGMKCFFSCVLQAQQVLTPEGDITETAPREVTPLWGEKMPQLTKTSLSCFQKDKIVAGDLCETAYKITRCLFAVQQSISTNNNLSS</sequence>
<dbReference type="Proteomes" id="UP000504606">
    <property type="component" value="Unplaced"/>
</dbReference>
<dbReference type="GeneID" id="113206485"/>
<dbReference type="RefSeq" id="XP_026278381.1">
    <property type="nucleotide sequence ID" value="XM_026422596.2"/>
</dbReference>
<gene>
    <name evidence="3" type="primary">LOC113206485</name>
</gene>
<organism evidence="2 3">
    <name type="scientific">Frankliniella occidentalis</name>
    <name type="common">Western flower thrips</name>
    <name type="synonym">Euthrips occidentalis</name>
    <dbReference type="NCBI Taxonomy" id="133901"/>
    <lineage>
        <taxon>Eukaryota</taxon>
        <taxon>Metazoa</taxon>
        <taxon>Ecdysozoa</taxon>
        <taxon>Arthropoda</taxon>
        <taxon>Hexapoda</taxon>
        <taxon>Insecta</taxon>
        <taxon>Pterygota</taxon>
        <taxon>Neoptera</taxon>
        <taxon>Paraneoptera</taxon>
        <taxon>Thysanoptera</taxon>
        <taxon>Terebrantia</taxon>
        <taxon>Thripoidea</taxon>
        <taxon>Thripidae</taxon>
        <taxon>Frankliniella</taxon>
    </lineage>
</organism>
<feature type="signal peptide" evidence="1">
    <location>
        <begin position="1"/>
        <end position="22"/>
    </location>
</feature>
<dbReference type="Gene3D" id="1.10.238.20">
    <property type="entry name" value="Pheromone/general odorant binding protein domain"/>
    <property type="match status" value="1"/>
</dbReference>
<dbReference type="KEGG" id="foc:113206485"/>
<dbReference type="GO" id="GO:0005549">
    <property type="term" value="F:odorant binding"/>
    <property type="evidence" value="ECO:0007669"/>
    <property type="project" value="InterPro"/>
</dbReference>
<dbReference type="SUPFAM" id="SSF47565">
    <property type="entry name" value="Insect pheromone/odorant-binding proteins"/>
    <property type="match status" value="1"/>
</dbReference>
<evidence type="ECO:0000313" key="2">
    <source>
        <dbReference type="Proteomes" id="UP000504606"/>
    </source>
</evidence>
<reference evidence="3" key="1">
    <citation type="submission" date="2025-08" db="UniProtKB">
        <authorList>
            <consortium name="RefSeq"/>
        </authorList>
    </citation>
    <scope>IDENTIFICATION</scope>
    <source>
        <tissue evidence="3">Whole organism</tissue>
    </source>
</reference>
<dbReference type="AlphaFoldDB" id="A0A6J1SIH3"/>
<name>A0A6J1SIH3_FRAOC</name>
<protein>
    <submittedName>
        <fullName evidence="3">Uncharacterized protein LOC113206485 isoform X1</fullName>
    </submittedName>
</protein>
<keyword evidence="1" id="KW-0732">Signal</keyword>
<dbReference type="InterPro" id="IPR036728">
    <property type="entry name" value="PBP_GOBP_sf"/>
</dbReference>
<dbReference type="CDD" id="cd23992">
    <property type="entry name" value="PBP_GOBP"/>
    <property type="match status" value="1"/>
</dbReference>
<dbReference type="Pfam" id="PF01395">
    <property type="entry name" value="PBP_GOBP"/>
    <property type="match status" value="1"/>
</dbReference>